<dbReference type="Gene3D" id="1.10.439.10">
    <property type="entry name" value="Penicillin Amidohydrolase, domain 1"/>
    <property type="match status" value="1"/>
</dbReference>
<dbReference type="SUPFAM" id="SSF56235">
    <property type="entry name" value="N-terminal nucleophile aminohydrolases (Ntn hydrolases)"/>
    <property type="match status" value="1"/>
</dbReference>
<evidence type="ECO:0000256" key="3">
    <source>
        <dbReference type="ARBA" id="ARBA00022801"/>
    </source>
</evidence>
<keyword evidence="6" id="KW-1185">Reference proteome</keyword>
<evidence type="ECO:0000313" key="5">
    <source>
        <dbReference type="EMBL" id="WXB10138.1"/>
    </source>
</evidence>
<sequence length="959" mass="104441">MRLRNLLLTLSLGPIACMSHVGCNSTGDGIPEAPGPFGYTPKIDFRTQIERLEGPVDVVRDAHGMVHIYATTSADAMRVEGYQLARDRTAQLELIRRIAEGRMAELLGGLSPDLIDSDISARTIGLHRVAKKMYEALPAESEAKKLLDAYADGISQFNARLNSENAEEVLPQSMSLLPLTAFEPWNGADVLAVARFQSQELSLTADEEITQSSFIAKWRTVFGASTDEQLKKRAPLLAQYAQFKPLDTATVLPGFPNDGGHVQSQPLEIGSRPIAQTQVVPRAAVRPAAVSPATFDAANGFVSGLGKMRSFLGERPFTGSNNWVVAPSRTASGHAILASDPHLSLSAPAVFWMVHLNVINASDPSQDMDVAGLAFPGIAGVILGYNRNVGWGATTALYDVTDVYSEKLNGDASGVVFNGQNVPFEKVHETIKVQGRDPIEYDVLMVPHHHGPLVPTIVDHKVVAPDPSKAALSMRWTGMEPTNELAAVFGFMRAKTVEDARVAIRNFSVGAQNWVFADTNGDIFYSSQSQIPKRDKRAYSWDPNTFSGTLPCFVLPGDGTAEWTGEYLPEANVPHAKNPSSGYIATANNDQVGVTVDNDPSNDKLPNGDPMYMGCYFDTGLREARIKKRIEAVGNKMTPEEMASIQGDAQSPLGAELTPKLLEALGHAEEERATPGSRPDLATVVKSAAYDPALIAEVQDVFRRWALDKDYEASAGLNLDDNTLSADAGEALASKATLIFNVWLVRMLGATFDDELGKLEFKTSPFDMRVALVNAVRANDSLLFDDLNTATPESRDERMVTSLLDALAFLKADKRAGQDRNAWRWGTFHTLRFASLVPLWPALSIPPGGDATFPNGFPRHGDGYNVDVATYSTKTRDLSQVDFSYAHGPTQRFVIEMDPAGPRARNALPGGAVWDDTNKHFRDEAELWRRNQNHAVSFTHTEVKAEAETRTLYSSSASK</sequence>
<dbReference type="CDD" id="cd03747">
    <property type="entry name" value="Ntn_PGA_like"/>
    <property type="match status" value="1"/>
</dbReference>
<keyword evidence="2" id="KW-0732">Signal</keyword>
<reference evidence="5" key="1">
    <citation type="submission" date="2021-12" db="EMBL/GenBank/DDBJ databases">
        <title>Discovery of the Pendulisporaceae a myxobacterial family with distinct sporulation behavior and unique specialized metabolism.</title>
        <authorList>
            <person name="Garcia R."/>
            <person name="Popoff A."/>
            <person name="Bader C.D."/>
            <person name="Loehr J."/>
            <person name="Walesch S."/>
            <person name="Walt C."/>
            <person name="Boldt J."/>
            <person name="Bunk B."/>
            <person name="Haeckl F.J.F.P.J."/>
            <person name="Gunesch A.P."/>
            <person name="Birkelbach J."/>
            <person name="Nuebel U."/>
            <person name="Pietschmann T."/>
            <person name="Bach T."/>
            <person name="Mueller R."/>
        </authorList>
    </citation>
    <scope>NUCLEOTIDE SEQUENCE</scope>
    <source>
        <strain evidence="5">MSr11367</strain>
    </source>
</reference>
<dbReference type="Gene3D" id="3.60.20.10">
    <property type="entry name" value="Glutamine Phosphoribosylpyrophosphate, subunit 1, domain 1"/>
    <property type="match status" value="1"/>
</dbReference>
<evidence type="ECO:0000256" key="1">
    <source>
        <dbReference type="ARBA" id="ARBA00006586"/>
    </source>
</evidence>
<organism evidence="5 6">
    <name type="scientific">Pendulispora rubella</name>
    <dbReference type="NCBI Taxonomy" id="2741070"/>
    <lineage>
        <taxon>Bacteria</taxon>
        <taxon>Pseudomonadati</taxon>
        <taxon>Myxococcota</taxon>
        <taxon>Myxococcia</taxon>
        <taxon>Myxococcales</taxon>
        <taxon>Sorangiineae</taxon>
        <taxon>Pendulisporaceae</taxon>
        <taxon>Pendulispora</taxon>
    </lineage>
</organism>
<dbReference type="InterPro" id="IPR023343">
    <property type="entry name" value="Penicillin_amidase_dom1"/>
</dbReference>
<evidence type="ECO:0000256" key="2">
    <source>
        <dbReference type="ARBA" id="ARBA00022729"/>
    </source>
</evidence>
<dbReference type="Proteomes" id="UP001374803">
    <property type="component" value="Chromosome"/>
</dbReference>
<dbReference type="Pfam" id="PF01804">
    <property type="entry name" value="Penicil_amidase"/>
    <property type="match status" value="1"/>
</dbReference>
<evidence type="ECO:0000256" key="4">
    <source>
        <dbReference type="ARBA" id="ARBA00023145"/>
    </source>
</evidence>
<dbReference type="Gene3D" id="1.10.1400.10">
    <property type="match status" value="1"/>
</dbReference>
<dbReference type="PIRSF" id="PIRSF001227">
    <property type="entry name" value="Pen_acylase"/>
    <property type="match status" value="1"/>
</dbReference>
<accession>A0ABZ2LJV1</accession>
<dbReference type="RefSeq" id="WP_394839815.1">
    <property type="nucleotide sequence ID" value="NZ_CP089929.1"/>
</dbReference>
<dbReference type="InterPro" id="IPR029055">
    <property type="entry name" value="Ntn_hydrolases_N"/>
</dbReference>
<name>A0ABZ2LJV1_9BACT</name>
<dbReference type="EMBL" id="CP089983">
    <property type="protein sequence ID" value="WXB10138.1"/>
    <property type="molecule type" value="Genomic_DNA"/>
</dbReference>
<proteinExistence type="inferred from homology"/>
<protein>
    <submittedName>
        <fullName evidence="5">Penicillin acylase family protein</fullName>
    </submittedName>
</protein>
<comment type="similarity">
    <text evidence="1">Belongs to the peptidase S45 family.</text>
</comment>
<keyword evidence="4" id="KW-0865">Zymogen</keyword>
<dbReference type="InterPro" id="IPR014395">
    <property type="entry name" value="Pen/GL7ACA/AHL_acylase"/>
</dbReference>
<dbReference type="Gene3D" id="2.30.120.10">
    <property type="match status" value="1"/>
</dbReference>
<dbReference type="PANTHER" id="PTHR34218:SF3">
    <property type="entry name" value="ACYL-HOMOSERINE LACTONE ACYLASE PVDQ"/>
    <property type="match status" value="1"/>
</dbReference>
<keyword evidence="3" id="KW-0378">Hydrolase</keyword>
<evidence type="ECO:0000313" key="6">
    <source>
        <dbReference type="Proteomes" id="UP001374803"/>
    </source>
</evidence>
<dbReference type="InterPro" id="IPR002692">
    <property type="entry name" value="S45"/>
</dbReference>
<dbReference type="InterPro" id="IPR043147">
    <property type="entry name" value="Penicillin_amidase_A-knob"/>
</dbReference>
<dbReference type="PANTHER" id="PTHR34218">
    <property type="entry name" value="PEPTIDASE S45 PENICILLIN AMIDASE"/>
    <property type="match status" value="1"/>
</dbReference>
<dbReference type="InterPro" id="IPR043146">
    <property type="entry name" value="Penicillin_amidase_N_B-knob"/>
</dbReference>
<gene>
    <name evidence="5" type="ORF">LVJ94_23290</name>
</gene>